<dbReference type="InterPro" id="IPR036424">
    <property type="entry name" value="UPP_synth-like_sf"/>
</dbReference>
<feature type="chain" id="PRO_5040149650" description="Alkyl transferase" evidence="3">
    <location>
        <begin position="23"/>
        <end position="296"/>
    </location>
</feature>
<reference evidence="4" key="1">
    <citation type="submission" date="2022-04" db="EMBL/GenBank/DDBJ databases">
        <title>Carnegiea gigantea Genome sequencing and assembly v2.</title>
        <authorList>
            <person name="Copetti D."/>
            <person name="Sanderson M.J."/>
            <person name="Burquez A."/>
            <person name="Wojciechowski M.F."/>
        </authorList>
    </citation>
    <scope>NUCLEOTIDE SEQUENCE</scope>
    <source>
        <strain evidence="4">SGP5-SGP5p</strain>
        <tissue evidence="4">Aerial part</tissue>
    </source>
</reference>
<comment type="similarity">
    <text evidence="2">Belongs to the UPP synthase family.</text>
</comment>
<dbReference type="OrthoDB" id="4173905at2759"/>
<organism evidence="4 5">
    <name type="scientific">Carnegiea gigantea</name>
    <dbReference type="NCBI Taxonomy" id="171969"/>
    <lineage>
        <taxon>Eukaryota</taxon>
        <taxon>Viridiplantae</taxon>
        <taxon>Streptophyta</taxon>
        <taxon>Embryophyta</taxon>
        <taxon>Tracheophyta</taxon>
        <taxon>Spermatophyta</taxon>
        <taxon>Magnoliopsida</taxon>
        <taxon>eudicotyledons</taxon>
        <taxon>Gunneridae</taxon>
        <taxon>Pentapetalae</taxon>
        <taxon>Caryophyllales</taxon>
        <taxon>Cactineae</taxon>
        <taxon>Cactaceae</taxon>
        <taxon>Cactoideae</taxon>
        <taxon>Echinocereeae</taxon>
        <taxon>Carnegiea</taxon>
    </lineage>
</organism>
<keyword evidence="1 2" id="KW-0808">Transferase</keyword>
<proteinExistence type="inferred from homology"/>
<evidence type="ECO:0000256" key="2">
    <source>
        <dbReference type="RuleBase" id="RU363018"/>
    </source>
</evidence>
<dbReference type="HAMAP" id="MF_01139">
    <property type="entry name" value="ISPT"/>
    <property type="match status" value="1"/>
</dbReference>
<evidence type="ECO:0000313" key="4">
    <source>
        <dbReference type="EMBL" id="KAJ8448335.1"/>
    </source>
</evidence>
<dbReference type="Gene3D" id="3.40.1180.10">
    <property type="entry name" value="Decaprenyl diphosphate synthase-like"/>
    <property type="match status" value="1"/>
</dbReference>
<feature type="signal peptide" evidence="3">
    <location>
        <begin position="1"/>
        <end position="22"/>
    </location>
</feature>
<accession>A0A9Q1QQ78</accession>
<protein>
    <recommendedName>
        <fullName evidence="2">Alkyl transferase</fullName>
        <ecNumber evidence="2">2.5.1.-</ecNumber>
    </recommendedName>
</protein>
<keyword evidence="5" id="KW-1185">Reference proteome</keyword>
<dbReference type="Pfam" id="PF01255">
    <property type="entry name" value="Prenyltransf"/>
    <property type="match status" value="1"/>
</dbReference>
<evidence type="ECO:0000256" key="1">
    <source>
        <dbReference type="ARBA" id="ARBA00022679"/>
    </source>
</evidence>
<dbReference type="EMBL" id="JAKOGI010000030">
    <property type="protein sequence ID" value="KAJ8448335.1"/>
    <property type="molecule type" value="Genomic_DNA"/>
</dbReference>
<dbReference type="GO" id="GO:0009409">
    <property type="term" value="P:response to cold"/>
    <property type="evidence" value="ECO:0007669"/>
    <property type="project" value="TreeGrafter"/>
</dbReference>
<dbReference type="GO" id="GO:0009570">
    <property type="term" value="C:chloroplast stroma"/>
    <property type="evidence" value="ECO:0007669"/>
    <property type="project" value="TreeGrafter"/>
</dbReference>
<sequence length="296" mass="33894">MDGLVSSLLLLLLLLLFGGVTSIWPYQSLKFWSKILRLISRLSNQSPNNTALGSDGFPEQLRRELMPRHVAVILDGNRRWAKEKGLTFIEGYRAGFVAFRVFVGICVQWDIPIVSLFLFSSENWRRPQISLRTYLHASRSNRETNSEIPELGVRVSVIGDTCSLPISLQELIKETEKETEKGTKCHLILAMSYGGQNDIVQACQGIATKVKHGFLEPEDITRPLVEQELQTRVTNVPSPDLLIRTSGELRISNYYLWQSAYTEMYFTTTYWPDFDRGEFIEALLSFQQRGRHFGRN</sequence>
<dbReference type="SUPFAM" id="SSF64005">
    <property type="entry name" value="Undecaprenyl diphosphate synthase"/>
    <property type="match status" value="1"/>
</dbReference>
<dbReference type="GO" id="GO:0045547">
    <property type="term" value="F:ditrans,polycis-polyprenyl diphosphate synthase [(2E,6E)-farnesyl diphosphate specific] activity"/>
    <property type="evidence" value="ECO:0007669"/>
    <property type="project" value="TreeGrafter"/>
</dbReference>
<dbReference type="InterPro" id="IPR001441">
    <property type="entry name" value="UPP_synth-like"/>
</dbReference>
<evidence type="ECO:0000313" key="5">
    <source>
        <dbReference type="Proteomes" id="UP001153076"/>
    </source>
</evidence>
<gene>
    <name evidence="4" type="ORF">Cgig2_021963</name>
</gene>
<dbReference type="AlphaFoldDB" id="A0A9Q1QQ78"/>
<evidence type="ECO:0000256" key="3">
    <source>
        <dbReference type="SAM" id="SignalP"/>
    </source>
</evidence>
<name>A0A9Q1QQ78_9CARY</name>
<dbReference type="GO" id="GO:0016094">
    <property type="term" value="P:polyprenol biosynthetic process"/>
    <property type="evidence" value="ECO:0007669"/>
    <property type="project" value="TreeGrafter"/>
</dbReference>
<dbReference type="PANTHER" id="PTHR10291:SF0">
    <property type="entry name" value="DEHYDRODOLICHYL DIPHOSPHATE SYNTHASE 2"/>
    <property type="match status" value="1"/>
</dbReference>
<dbReference type="Proteomes" id="UP001153076">
    <property type="component" value="Unassembled WGS sequence"/>
</dbReference>
<dbReference type="GO" id="GO:0009668">
    <property type="term" value="P:plastid membrane organization"/>
    <property type="evidence" value="ECO:0007669"/>
    <property type="project" value="TreeGrafter"/>
</dbReference>
<dbReference type="PANTHER" id="PTHR10291">
    <property type="entry name" value="DEHYDRODOLICHYL DIPHOSPHATE SYNTHASE FAMILY MEMBER"/>
    <property type="match status" value="1"/>
</dbReference>
<dbReference type="EC" id="2.5.1.-" evidence="2"/>
<keyword evidence="3" id="KW-0732">Signal</keyword>
<comment type="caution">
    <text evidence="4">The sequence shown here is derived from an EMBL/GenBank/DDBJ whole genome shotgun (WGS) entry which is preliminary data.</text>
</comment>
<dbReference type="NCBIfam" id="TIGR00055">
    <property type="entry name" value="uppS"/>
    <property type="match status" value="1"/>
</dbReference>
<dbReference type="CDD" id="cd00475">
    <property type="entry name" value="Cis_IPPS"/>
    <property type="match status" value="1"/>
</dbReference>